<gene>
    <name evidence="2" type="ORF">TRIATDRAFT_315085</name>
</gene>
<feature type="region of interest" description="Disordered" evidence="1">
    <location>
        <begin position="99"/>
        <end position="138"/>
    </location>
</feature>
<reference evidence="2 3" key="1">
    <citation type="journal article" date="2011" name="Genome Biol.">
        <title>Comparative genome sequence analysis underscores mycoparasitism as the ancestral life style of Trichoderma.</title>
        <authorList>
            <person name="Kubicek C.P."/>
            <person name="Herrera-Estrella A."/>
            <person name="Seidl-Seiboth V."/>
            <person name="Martinez D.A."/>
            <person name="Druzhinina I.S."/>
            <person name="Thon M."/>
            <person name="Zeilinger S."/>
            <person name="Casas-Flores S."/>
            <person name="Horwitz B.A."/>
            <person name="Mukherjee P.K."/>
            <person name="Mukherjee M."/>
            <person name="Kredics L."/>
            <person name="Alcaraz L.D."/>
            <person name="Aerts A."/>
            <person name="Antal Z."/>
            <person name="Atanasova L."/>
            <person name="Cervantes-Badillo M.G."/>
            <person name="Challacombe J."/>
            <person name="Chertkov O."/>
            <person name="McCluskey K."/>
            <person name="Coulpier F."/>
            <person name="Deshpande N."/>
            <person name="von Doehren H."/>
            <person name="Ebbole D.J."/>
            <person name="Esquivel-Naranjo E.U."/>
            <person name="Fekete E."/>
            <person name="Flipphi M."/>
            <person name="Glaser F."/>
            <person name="Gomez-Rodriguez E.Y."/>
            <person name="Gruber S."/>
            <person name="Han C."/>
            <person name="Henrissat B."/>
            <person name="Hermosa R."/>
            <person name="Hernandez-Onate M."/>
            <person name="Karaffa L."/>
            <person name="Kosti I."/>
            <person name="Le Crom S."/>
            <person name="Lindquist E."/>
            <person name="Lucas S."/>
            <person name="Luebeck M."/>
            <person name="Luebeck P.S."/>
            <person name="Margeot A."/>
            <person name="Metz B."/>
            <person name="Misra M."/>
            <person name="Nevalainen H."/>
            <person name="Omann M."/>
            <person name="Packer N."/>
            <person name="Perrone G."/>
            <person name="Uresti-Rivera E.E."/>
            <person name="Salamov A."/>
            <person name="Schmoll M."/>
            <person name="Seiboth B."/>
            <person name="Shapiro H."/>
            <person name="Sukno S."/>
            <person name="Tamayo-Ramos J.A."/>
            <person name="Tisch D."/>
            <person name="Wiest A."/>
            <person name="Wilkinson H.H."/>
            <person name="Zhang M."/>
            <person name="Coutinho P.M."/>
            <person name="Kenerley C.M."/>
            <person name="Monte E."/>
            <person name="Baker S.E."/>
            <person name="Grigoriev I.V."/>
        </authorList>
    </citation>
    <scope>NUCLEOTIDE SEQUENCE [LARGE SCALE GENOMIC DNA]</scope>
    <source>
        <strain evidence="3">ATCC 20476 / IMI 206040</strain>
    </source>
</reference>
<sequence length="163" mass="17880">MAWLQRIRDVTRANDLISGTIKSPLKSQGRFHLIARGRSAEHVLAWSMAEQCQLAARQTQGANKQPRREALVRHHVLLPAVAGQTLTFLHRLPDLESAEAKPVEHAPGKGETEACERRAGETIVDSRGQSAPDPTPGISAALFWPSSQPGWLTLPIRIRAASF</sequence>
<feature type="compositionally biased region" description="Basic and acidic residues" evidence="1">
    <location>
        <begin position="99"/>
        <end position="120"/>
    </location>
</feature>
<protein>
    <submittedName>
        <fullName evidence="2">Uncharacterized protein</fullName>
    </submittedName>
</protein>
<organism evidence="2 3">
    <name type="scientific">Hypocrea atroviridis (strain ATCC 20476 / IMI 206040)</name>
    <name type="common">Trichoderma atroviride</name>
    <dbReference type="NCBI Taxonomy" id="452589"/>
    <lineage>
        <taxon>Eukaryota</taxon>
        <taxon>Fungi</taxon>
        <taxon>Dikarya</taxon>
        <taxon>Ascomycota</taxon>
        <taxon>Pezizomycotina</taxon>
        <taxon>Sordariomycetes</taxon>
        <taxon>Hypocreomycetidae</taxon>
        <taxon>Hypocreales</taxon>
        <taxon>Hypocreaceae</taxon>
        <taxon>Trichoderma</taxon>
    </lineage>
</organism>
<evidence type="ECO:0000256" key="1">
    <source>
        <dbReference type="SAM" id="MobiDB-lite"/>
    </source>
</evidence>
<keyword evidence="3" id="KW-1185">Reference proteome</keyword>
<name>G9NIC8_HYPAI</name>
<dbReference type="Proteomes" id="UP000005426">
    <property type="component" value="Unassembled WGS sequence"/>
</dbReference>
<accession>G9NIC8</accession>
<evidence type="ECO:0000313" key="3">
    <source>
        <dbReference type="Proteomes" id="UP000005426"/>
    </source>
</evidence>
<proteinExistence type="predicted"/>
<dbReference type="HOGENOM" id="CLU_1627291_0_0_1"/>
<dbReference type="AlphaFoldDB" id="G9NIC8"/>
<dbReference type="EMBL" id="ABDG02000016">
    <property type="protein sequence ID" value="EHK49541.1"/>
    <property type="molecule type" value="Genomic_DNA"/>
</dbReference>
<evidence type="ECO:0000313" key="2">
    <source>
        <dbReference type="EMBL" id="EHK49541.1"/>
    </source>
</evidence>
<comment type="caution">
    <text evidence="2">The sequence shown here is derived from an EMBL/GenBank/DDBJ whole genome shotgun (WGS) entry which is preliminary data.</text>
</comment>